<dbReference type="AlphaFoldDB" id="A0A173S959"/>
<name>A0A173S959_PARDI</name>
<keyword evidence="2" id="KW-0547">Nucleotide-binding</keyword>
<keyword evidence="1" id="KW-0677">Repeat</keyword>
<evidence type="ECO:0000256" key="4">
    <source>
        <dbReference type="SAM" id="MobiDB-lite"/>
    </source>
</evidence>
<dbReference type="PROSITE" id="PS00211">
    <property type="entry name" value="ABC_TRANSPORTER_1"/>
    <property type="match status" value="1"/>
</dbReference>
<dbReference type="SMART" id="SM00382">
    <property type="entry name" value="AAA"/>
    <property type="match status" value="2"/>
</dbReference>
<dbReference type="EMBL" id="CYXP01000001">
    <property type="protein sequence ID" value="CUM86800.1"/>
    <property type="molecule type" value="Genomic_DNA"/>
</dbReference>
<evidence type="ECO:0000259" key="5">
    <source>
        <dbReference type="PROSITE" id="PS50893"/>
    </source>
</evidence>
<dbReference type="SUPFAM" id="SSF52540">
    <property type="entry name" value="P-loop containing nucleoside triphosphate hydrolases"/>
    <property type="match status" value="2"/>
</dbReference>
<sequence>MSIVAQKITYIHPDNQVLFKGIDLTINKGQKVTLVGNNGSGKSTFLRILAGTLQAQEGEIIYPTPPYYVPQHFGQYDNLTVAQALRIDGKLEALRAITEGDASLSNFNTLADDWTIEERSLAALHAWGLEHILLSQPMRTLSGGEKTKVFLSGIEIHQPSILLLDEPTNHLDKRSREKLYDFITSCRITLLVVSHDRTLLNLLASIAELSVGGITLYGGNYDFYKEQKEQEQASMQERLEAKEKELRRVRKTAREVAERKQKHESRGEKQSVRKGIPRIMMGGLKENAEKSASKLKEVHEDKMENLANELKQMRSSLPDLQGMKLDFSASGLHEGKILVTAKEINFGYAEAGDLWPSPMSFQIKSGERWLIQGDNGSGKTTLLKLITGQLPPRSGSLIRADFSSIYIDQEYSIVRNDRTVYEQAQAFNERHFQEHEIKTLLNRFLFPHDTWEKSCGKLSGGEKMRLAFCCLMISNQTPDLFILDEPTNNLDIQSIEIITSMVRAYRGTILLISHDAYFIRELGIHQIITTFAGRLKTNL</sequence>
<reference evidence="6 7" key="1">
    <citation type="submission" date="2015-09" db="EMBL/GenBank/DDBJ databases">
        <authorList>
            <consortium name="Pathogen Informatics"/>
        </authorList>
    </citation>
    <scope>NUCLEOTIDE SEQUENCE [LARGE SCALE GENOMIC DNA]</scope>
    <source>
        <strain evidence="6 7">2789STDY5608872</strain>
    </source>
</reference>
<dbReference type="CDD" id="cd03221">
    <property type="entry name" value="ABCF_EF-3"/>
    <property type="match status" value="2"/>
</dbReference>
<dbReference type="NCBIfam" id="NF000355">
    <property type="entry name" value="ribo_prot_ABC_F"/>
    <property type="match status" value="1"/>
</dbReference>
<keyword evidence="3 6" id="KW-0067">ATP-binding</keyword>
<dbReference type="InterPro" id="IPR017871">
    <property type="entry name" value="ABC_transporter-like_CS"/>
</dbReference>
<dbReference type="GO" id="GO:0005524">
    <property type="term" value="F:ATP binding"/>
    <property type="evidence" value="ECO:0007669"/>
    <property type="project" value="UniProtKB-KW"/>
</dbReference>
<organism evidence="6 7">
    <name type="scientific">Parabacteroides distasonis</name>
    <dbReference type="NCBI Taxonomy" id="823"/>
    <lineage>
        <taxon>Bacteria</taxon>
        <taxon>Pseudomonadati</taxon>
        <taxon>Bacteroidota</taxon>
        <taxon>Bacteroidia</taxon>
        <taxon>Bacteroidales</taxon>
        <taxon>Tannerellaceae</taxon>
        <taxon>Parabacteroides</taxon>
    </lineage>
</organism>
<dbReference type="PANTHER" id="PTHR19211">
    <property type="entry name" value="ATP-BINDING TRANSPORT PROTEIN-RELATED"/>
    <property type="match status" value="1"/>
</dbReference>
<dbReference type="PANTHER" id="PTHR19211:SF6">
    <property type="entry name" value="BLL7188 PROTEIN"/>
    <property type="match status" value="1"/>
</dbReference>
<evidence type="ECO:0000313" key="7">
    <source>
        <dbReference type="Proteomes" id="UP000095591"/>
    </source>
</evidence>
<dbReference type="FunFam" id="3.40.50.300:FF:001320">
    <property type="entry name" value="Heme ABC transporter ATP-binding protein"/>
    <property type="match status" value="1"/>
</dbReference>
<feature type="region of interest" description="Disordered" evidence="4">
    <location>
        <begin position="252"/>
        <end position="274"/>
    </location>
</feature>
<dbReference type="InterPro" id="IPR003593">
    <property type="entry name" value="AAA+_ATPase"/>
</dbReference>
<evidence type="ECO:0000256" key="3">
    <source>
        <dbReference type="ARBA" id="ARBA00022840"/>
    </source>
</evidence>
<feature type="domain" description="ABC transporter" evidence="5">
    <location>
        <begin position="3"/>
        <end position="236"/>
    </location>
</feature>
<dbReference type="InterPro" id="IPR027417">
    <property type="entry name" value="P-loop_NTPase"/>
</dbReference>
<evidence type="ECO:0000313" key="6">
    <source>
        <dbReference type="EMBL" id="CUM86800.1"/>
    </source>
</evidence>
<dbReference type="InterPro" id="IPR003439">
    <property type="entry name" value="ABC_transporter-like_ATP-bd"/>
</dbReference>
<feature type="domain" description="ABC transporter" evidence="5">
    <location>
        <begin position="339"/>
        <end position="539"/>
    </location>
</feature>
<evidence type="ECO:0000256" key="1">
    <source>
        <dbReference type="ARBA" id="ARBA00022737"/>
    </source>
</evidence>
<feature type="compositionally biased region" description="Basic and acidic residues" evidence="4">
    <location>
        <begin position="252"/>
        <end position="271"/>
    </location>
</feature>
<dbReference type="InterPro" id="IPR050611">
    <property type="entry name" value="ABCF"/>
</dbReference>
<accession>A0A173S959</accession>
<proteinExistence type="predicted"/>
<dbReference type="GO" id="GO:0016887">
    <property type="term" value="F:ATP hydrolysis activity"/>
    <property type="evidence" value="ECO:0007669"/>
    <property type="project" value="InterPro"/>
</dbReference>
<protein>
    <submittedName>
        <fullName evidence="6">Uncharacterized ABC transporter ATP-binding protein HI_1252</fullName>
    </submittedName>
</protein>
<gene>
    <name evidence="6" type="ORF">ERS852429_00974</name>
</gene>
<evidence type="ECO:0000256" key="2">
    <source>
        <dbReference type="ARBA" id="ARBA00022741"/>
    </source>
</evidence>
<dbReference type="PROSITE" id="PS50893">
    <property type="entry name" value="ABC_TRANSPORTER_2"/>
    <property type="match status" value="2"/>
</dbReference>
<dbReference type="RefSeq" id="WP_057318854.1">
    <property type="nucleotide sequence ID" value="NZ_CYXP01000001.1"/>
</dbReference>
<dbReference type="Proteomes" id="UP000095591">
    <property type="component" value="Unassembled WGS sequence"/>
</dbReference>
<dbReference type="Pfam" id="PF00005">
    <property type="entry name" value="ABC_tran"/>
    <property type="match status" value="2"/>
</dbReference>
<dbReference type="Gene3D" id="3.40.50.300">
    <property type="entry name" value="P-loop containing nucleotide triphosphate hydrolases"/>
    <property type="match status" value="2"/>
</dbReference>